<dbReference type="EMBL" id="KZ819188">
    <property type="protein sequence ID" value="PWZ02452.1"/>
    <property type="molecule type" value="Genomic_DNA"/>
</dbReference>
<dbReference type="InParanoid" id="A0A317XWG8"/>
<accession>A0A317XWG8</accession>
<protein>
    <submittedName>
        <fullName evidence="2">Uncharacterized protein</fullName>
    </submittedName>
</protein>
<feature type="region of interest" description="Disordered" evidence="1">
    <location>
        <begin position="67"/>
        <end position="102"/>
    </location>
</feature>
<gene>
    <name evidence="2" type="ORF">BCV70DRAFT_336</name>
</gene>
<evidence type="ECO:0000313" key="2">
    <source>
        <dbReference type="EMBL" id="PWZ02452.1"/>
    </source>
</evidence>
<sequence>MRQRRAHRVHKSRRRVHATVHHRRKPVRRVNSRDYCDWRSVEATGLLGSRAHLSALSAESAHSLLSPLGSHFDKADGTRKKDRAGGARYGNVVGKRQCPQAG</sequence>
<dbReference type="AlphaFoldDB" id="A0A317XWG8"/>
<dbReference type="Proteomes" id="UP000246740">
    <property type="component" value="Unassembled WGS sequence"/>
</dbReference>
<keyword evidence="3" id="KW-1185">Reference proteome</keyword>
<organism evidence="2 3">
    <name type="scientific">Testicularia cyperi</name>
    <dbReference type="NCBI Taxonomy" id="1882483"/>
    <lineage>
        <taxon>Eukaryota</taxon>
        <taxon>Fungi</taxon>
        <taxon>Dikarya</taxon>
        <taxon>Basidiomycota</taxon>
        <taxon>Ustilaginomycotina</taxon>
        <taxon>Ustilaginomycetes</taxon>
        <taxon>Ustilaginales</taxon>
        <taxon>Anthracoideaceae</taxon>
        <taxon>Testicularia</taxon>
    </lineage>
</organism>
<name>A0A317XWG8_9BASI</name>
<reference evidence="2 3" key="1">
    <citation type="journal article" date="2018" name="Mol. Biol. Evol.">
        <title>Broad Genomic Sampling Reveals a Smut Pathogenic Ancestry of the Fungal Clade Ustilaginomycotina.</title>
        <authorList>
            <person name="Kijpornyongpan T."/>
            <person name="Mondo S.J."/>
            <person name="Barry K."/>
            <person name="Sandor L."/>
            <person name="Lee J."/>
            <person name="Lipzen A."/>
            <person name="Pangilinan J."/>
            <person name="LaButti K."/>
            <person name="Hainaut M."/>
            <person name="Henrissat B."/>
            <person name="Grigoriev I.V."/>
            <person name="Spatafora J.W."/>
            <person name="Aime M.C."/>
        </authorList>
    </citation>
    <scope>NUCLEOTIDE SEQUENCE [LARGE SCALE GENOMIC DNA]</scope>
    <source>
        <strain evidence="2 3">MCA 3645</strain>
    </source>
</reference>
<feature type="compositionally biased region" description="Basic and acidic residues" evidence="1">
    <location>
        <begin position="71"/>
        <end position="85"/>
    </location>
</feature>
<evidence type="ECO:0000313" key="3">
    <source>
        <dbReference type="Proteomes" id="UP000246740"/>
    </source>
</evidence>
<proteinExistence type="predicted"/>
<feature type="region of interest" description="Disordered" evidence="1">
    <location>
        <begin position="1"/>
        <end position="28"/>
    </location>
</feature>
<evidence type="ECO:0000256" key="1">
    <source>
        <dbReference type="SAM" id="MobiDB-lite"/>
    </source>
</evidence>